<dbReference type="AlphaFoldDB" id="A0A0P8DXJ7"/>
<dbReference type="EMBL" id="LKCM01000235">
    <property type="protein sequence ID" value="KPQ42422.1"/>
    <property type="molecule type" value="Genomic_DNA"/>
</dbReference>
<dbReference type="Proteomes" id="UP000050360">
    <property type="component" value="Unassembled WGS sequence"/>
</dbReference>
<dbReference type="InterPro" id="IPR045792">
    <property type="entry name" value="DUF6036"/>
</dbReference>
<evidence type="ECO:0000259" key="1">
    <source>
        <dbReference type="Pfam" id="PF19502"/>
    </source>
</evidence>
<proteinExistence type="predicted"/>
<name>A0A0P8DXJ7_9EURY</name>
<dbReference type="Pfam" id="PF19502">
    <property type="entry name" value="DUF6036"/>
    <property type="match status" value="1"/>
</dbReference>
<gene>
    <name evidence="2" type="ORF">MPEBLZ_03001</name>
</gene>
<feature type="domain" description="DUF6036" evidence="1">
    <location>
        <begin position="42"/>
        <end position="179"/>
    </location>
</feature>
<accession>A0A0P8DXJ7</accession>
<organism evidence="2 3">
    <name type="scientific">Candidatus Methanoperedens nitratireducens</name>
    <dbReference type="NCBI Taxonomy" id="1392998"/>
    <lineage>
        <taxon>Archaea</taxon>
        <taxon>Methanobacteriati</taxon>
        <taxon>Methanobacteriota</taxon>
        <taxon>Stenosarchaea group</taxon>
        <taxon>Methanomicrobia</taxon>
        <taxon>Methanosarcinales</taxon>
        <taxon>ANME-2 cluster</taxon>
        <taxon>Candidatus Methanoperedentaceae</taxon>
        <taxon>Candidatus Methanoperedens</taxon>
    </lineage>
</organism>
<evidence type="ECO:0000313" key="2">
    <source>
        <dbReference type="EMBL" id="KPQ42422.1"/>
    </source>
</evidence>
<dbReference type="PATRIC" id="fig|1719120.3.peg.3260"/>
<reference evidence="2 3" key="1">
    <citation type="submission" date="2015-09" db="EMBL/GenBank/DDBJ databases">
        <title>A metagenomics-based metabolic model of nitrate-dependent anaerobic oxidation of methane by Methanoperedens-like archaea.</title>
        <authorList>
            <person name="Arshad A."/>
            <person name="Speth D.R."/>
            <person name="De Graaf R.M."/>
            <person name="Op Den Camp H.J."/>
            <person name="Jetten M.S."/>
            <person name="Welte C.U."/>
        </authorList>
    </citation>
    <scope>NUCLEOTIDE SEQUENCE [LARGE SCALE GENOMIC DNA]</scope>
</reference>
<evidence type="ECO:0000313" key="3">
    <source>
        <dbReference type="Proteomes" id="UP000050360"/>
    </source>
</evidence>
<sequence length="190" mass="22167">MDRKQGNGAKIITTELKKISSIENLVDRKIYFMGLLTREAEKRHVQPIVVGGSAVDFYTEGIYPSYDIDLVSDRKVIGEILEHVFDFKQSGKNWINEQIGLYVEVPGSHLAGDKDKVMTIKIENLKVYVIGIEDLIIDRLNACVHWKSQRDCDQAQYMIRYYRDRVDFEYLEKKARDEVVLNKFRELCKE</sequence>
<protein>
    <recommendedName>
        <fullName evidence="1">DUF6036 domain-containing protein</fullName>
    </recommendedName>
</protein>
<comment type="caution">
    <text evidence="2">The sequence shown here is derived from an EMBL/GenBank/DDBJ whole genome shotgun (WGS) entry which is preliminary data.</text>
</comment>